<dbReference type="Pfam" id="PF00264">
    <property type="entry name" value="Tyrosinase"/>
    <property type="match status" value="1"/>
</dbReference>
<dbReference type="Gene3D" id="1.10.1280.10">
    <property type="entry name" value="Di-copper center containing domain from catechol oxidase"/>
    <property type="match status" value="1"/>
</dbReference>
<gene>
    <name evidence="5" type="ORF">BDV98DRAFT_500753</name>
</gene>
<dbReference type="OrthoDB" id="6132182at2759"/>
<dbReference type="Proteomes" id="UP000305067">
    <property type="component" value="Unassembled WGS sequence"/>
</dbReference>
<dbReference type="GO" id="GO:0046872">
    <property type="term" value="F:metal ion binding"/>
    <property type="evidence" value="ECO:0007669"/>
    <property type="project" value="UniProtKB-KW"/>
</dbReference>
<proteinExistence type="predicted"/>
<dbReference type="InterPro" id="IPR008922">
    <property type="entry name" value="Di-copper_centre_dom_sf"/>
</dbReference>
<keyword evidence="2" id="KW-0186">Copper</keyword>
<protein>
    <submittedName>
        <fullName evidence="5">Di-copper centre-containing protein</fullName>
    </submittedName>
</protein>
<organism evidence="5 6">
    <name type="scientific">Pterulicium gracile</name>
    <dbReference type="NCBI Taxonomy" id="1884261"/>
    <lineage>
        <taxon>Eukaryota</taxon>
        <taxon>Fungi</taxon>
        <taxon>Dikarya</taxon>
        <taxon>Basidiomycota</taxon>
        <taxon>Agaricomycotina</taxon>
        <taxon>Agaricomycetes</taxon>
        <taxon>Agaricomycetidae</taxon>
        <taxon>Agaricales</taxon>
        <taxon>Pleurotineae</taxon>
        <taxon>Pterulaceae</taxon>
        <taxon>Pterulicium</taxon>
    </lineage>
</organism>
<sequence length="376" mass="43231">MFVQSLLPLLSVVLLLSSGASAACTNPRVRKNWHKLTLEEKEDWTRSIACLSQKPGNPNIIPQVRPFNVPPPSPNASAYDDHVYLHMDLYPAVSFKRLLAFLSVHFNGQFLFWHRWYTFQLEEEMRNKCGYKGSMPFWKWDDDAKDVEGSEIFTDVDPITGIGGWGNPDNDWTVEEGALGAKSGFSLNYPIKHSLRRNFSNQPWIPFEGIPFWPDPHAKANETFTPEKIEALIDGFRGDFTGFQAEFEGWDKSHFAVHSVIGGDATGQCPAGSPDWCQQATHWSSNEPMFFLHHSMVDRIFWKWQNKYPENKEAFGGGTLPVMQYFNNEYMVRFATGLSPPMTRRSAMPTLNIYKTRTIQELFHIENDYLCYTYED</sequence>
<evidence type="ECO:0000256" key="1">
    <source>
        <dbReference type="ARBA" id="ARBA00022723"/>
    </source>
</evidence>
<dbReference type="EMBL" id="ML178817">
    <property type="protein sequence ID" value="TFL05270.1"/>
    <property type="molecule type" value="Genomic_DNA"/>
</dbReference>
<dbReference type="AlphaFoldDB" id="A0A5C3QWW3"/>
<keyword evidence="3" id="KW-0732">Signal</keyword>
<name>A0A5C3QWW3_9AGAR</name>
<dbReference type="PROSITE" id="PS00497">
    <property type="entry name" value="TYROSINASE_1"/>
    <property type="match status" value="1"/>
</dbReference>
<dbReference type="SUPFAM" id="SSF48056">
    <property type="entry name" value="Di-copper centre-containing domain"/>
    <property type="match status" value="1"/>
</dbReference>
<dbReference type="InterPro" id="IPR050316">
    <property type="entry name" value="Tyrosinase/Hemocyanin"/>
</dbReference>
<reference evidence="5 6" key="1">
    <citation type="journal article" date="2019" name="Nat. Ecol. Evol.">
        <title>Megaphylogeny resolves global patterns of mushroom evolution.</title>
        <authorList>
            <person name="Varga T."/>
            <person name="Krizsan K."/>
            <person name="Foldi C."/>
            <person name="Dima B."/>
            <person name="Sanchez-Garcia M."/>
            <person name="Sanchez-Ramirez S."/>
            <person name="Szollosi G.J."/>
            <person name="Szarkandi J.G."/>
            <person name="Papp V."/>
            <person name="Albert L."/>
            <person name="Andreopoulos W."/>
            <person name="Angelini C."/>
            <person name="Antonin V."/>
            <person name="Barry K.W."/>
            <person name="Bougher N.L."/>
            <person name="Buchanan P."/>
            <person name="Buyck B."/>
            <person name="Bense V."/>
            <person name="Catcheside P."/>
            <person name="Chovatia M."/>
            <person name="Cooper J."/>
            <person name="Damon W."/>
            <person name="Desjardin D."/>
            <person name="Finy P."/>
            <person name="Geml J."/>
            <person name="Haridas S."/>
            <person name="Hughes K."/>
            <person name="Justo A."/>
            <person name="Karasinski D."/>
            <person name="Kautmanova I."/>
            <person name="Kiss B."/>
            <person name="Kocsube S."/>
            <person name="Kotiranta H."/>
            <person name="LaButti K.M."/>
            <person name="Lechner B.E."/>
            <person name="Liimatainen K."/>
            <person name="Lipzen A."/>
            <person name="Lukacs Z."/>
            <person name="Mihaltcheva S."/>
            <person name="Morgado L.N."/>
            <person name="Niskanen T."/>
            <person name="Noordeloos M.E."/>
            <person name="Ohm R.A."/>
            <person name="Ortiz-Santana B."/>
            <person name="Ovrebo C."/>
            <person name="Racz N."/>
            <person name="Riley R."/>
            <person name="Savchenko A."/>
            <person name="Shiryaev A."/>
            <person name="Soop K."/>
            <person name="Spirin V."/>
            <person name="Szebenyi C."/>
            <person name="Tomsovsky M."/>
            <person name="Tulloss R.E."/>
            <person name="Uehling J."/>
            <person name="Grigoriev I.V."/>
            <person name="Vagvolgyi C."/>
            <person name="Papp T."/>
            <person name="Martin F.M."/>
            <person name="Miettinen O."/>
            <person name="Hibbett D.S."/>
            <person name="Nagy L.G."/>
        </authorList>
    </citation>
    <scope>NUCLEOTIDE SEQUENCE [LARGE SCALE GENOMIC DNA]</scope>
    <source>
        <strain evidence="5 6">CBS 309.79</strain>
    </source>
</reference>
<feature type="domain" description="Tyrosinase copper-binding" evidence="4">
    <location>
        <begin position="105"/>
        <end position="122"/>
    </location>
</feature>
<dbReference type="STRING" id="1884261.A0A5C3QWW3"/>
<accession>A0A5C3QWW3</accession>
<dbReference type="PANTHER" id="PTHR11474">
    <property type="entry name" value="TYROSINASE FAMILY MEMBER"/>
    <property type="match status" value="1"/>
</dbReference>
<dbReference type="GO" id="GO:0016491">
    <property type="term" value="F:oxidoreductase activity"/>
    <property type="evidence" value="ECO:0007669"/>
    <property type="project" value="InterPro"/>
</dbReference>
<feature type="chain" id="PRO_5022824388" evidence="3">
    <location>
        <begin position="23"/>
        <end position="376"/>
    </location>
</feature>
<evidence type="ECO:0000256" key="2">
    <source>
        <dbReference type="ARBA" id="ARBA00023008"/>
    </source>
</evidence>
<evidence type="ECO:0000256" key="3">
    <source>
        <dbReference type="SAM" id="SignalP"/>
    </source>
</evidence>
<dbReference type="InterPro" id="IPR002227">
    <property type="entry name" value="Tyrosinase_Cu-bd"/>
</dbReference>
<dbReference type="PRINTS" id="PR00092">
    <property type="entry name" value="TYROSINASE"/>
</dbReference>
<keyword evidence="1" id="KW-0479">Metal-binding</keyword>
<evidence type="ECO:0000313" key="6">
    <source>
        <dbReference type="Proteomes" id="UP000305067"/>
    </source>
</evidence>
<evidence type="ECO:0000313" key="5">
    <source>
        <dbReference type="EMBL" id="TFL05270.1"/>
    </source>
</evidence>
<keyword evidence="6" id="KW-1185">Reference proteome</keyword>
<feature type="signal peptide" evidence="3">
    <location>
        <begin position="1"/>
        <end position="22"/>
    </location>
</feature>
<evidence type="ECO:0000259" key="4">
    <source>
        <dbReference type="PROSITE" id="PS00497"/>
    </source>
</evidence>
<dbReference type="PANTHER" id="PTHR11474:SF126">
    <property type="entry name" value="TYROSINASE-LIKE PROTEIN TYR-1-RELATED"/>
    <property type="match status" value="1"/>
</dbReference>